<feature type="chain" id="PRO_5042904361" description="AA1-like domain-containing protein" evidence="1">
    <location>
        <begin position="22"/>
        <end position="550"/>
    </location>
</feature>
<evidence type="ECO:0000313" key="3">
    <source>
        <dbReference type="Proteomes" id="UP001303473"/>
    </source>
</evidence>
<accession>A0AAN6S2J6</accession>
<evidence type="ECO:0000313" key="2">
    <source>
        <dbReference type="EMBL" id="KAK3938164.1"/>
    </source>
</evidence>
<dbReference type="AlphaFoldDB" id="A0AAN6S2J6"/>
<proteinExistence type="predicted"/>
<gene>
    <name evidence="2" type="ORF">QBC46DRAFT_265931</name>
</gene>
<dbReference type="Proteomes" id="UP001303473">
    <property type="component" value="Unassembled WGS sequence"/>
</dbReference>
<sequence>MQHLLCGLVVSLYVAVLRVSATPARWLPRQYQDPLTTSKTSPQECLETSLTNPKWGIFDPALITVNGSNGGSHGDIRFLTVNSATGLVANCTANNIELDPKGPDALSMWHNCSVPNLFFQFNLTSMDMRLKGTWSCDNSSRLAFAANGTWETPLIQGCLDDWNAPRGEETLCIMGNSQVSMGLSSPVTIQPQLPLLPYTPADMPYRCVDRSSDPEWTVESLLYRHHFAQMHNDTKTSHELALNLSNLSNNERVACSLTVDELAKSRSTDGSWPWIKCVPSHPPVNSNVSSTEVMLDTSYNVLGVRQTWNCSDGVPGVELETYSGTGFLGTGLQCGSPVNLAVTDKGGNVVGATSDYNCSLPATNLSGYADSMVPAMPHTYYTRSCTINSFNASSLSLREYQIDTSGTKKLGTFTLYNPGSGDTYRLYRMPVQDDGAWHQCIAGTEEPLPWQLVACQYQLGRKTGRIGFKMQWYCDDRDPNHAILFNVTVAKQLPAEKCDAPAAGNNTQQHAGEGSCHLPVNVTEVALPVSALTWTTQAGPMNRGPILPWI</sequence>
<comment type="caution">
    <text evidence="2">The sequence shown here is derived from an EMBL/GenBank/DDBJ whole genome shotgun (WGS) entry which is preliminary data.</text>
</comment>
<keyword evidence="1" id="KW-0732">Signal</keyword>
<feature type="signal peptide" evidence="1">
    <location>
        <begin position="1"/>
        <end position="21"/>
    </location>
</feature>
<evidence type="ECO:0008006" key="4">
    <source>
        <dbReference type="Google" id="ProtNLM"/>
    </source>
</evidence>
<protein>
    <recommendedName>
        <fullName evidence="4">AA1-like domain-containing protein</fullName>
    </recommendedName>
</protein>
<keyword evidence="3" id="KW-1185">Reference proteome</keyword>
<reference evidence="3" key="1">
    <citation type="journal article" date="2023" name="Mol. Phylogenet. Evol.">
        <title>Genome-scale phylogeny and comparative genomics of the fungal order Sordariales.</title>
        <authorList>
            <person name="Hensen N."/>
            <person name="Bonometti L."/>
            <person name="Westerberg I."/>
            <person name="Brannstrom I.O."/>
            <person name="Guillou S."/>
            <person name="Cros-Aarteil S."/>
            <person name="Calhoun S."/>
            <person name="Haridas S."/>
            <person name="Kuo A."/>
            <person name="Mondo S."/>
            <person name="Pangilinan J."/>
            <person name="Riley R."/>
            <person name="LaButti K."/>
            <person name="Andreopoulos B."/>
            <person name="Lipzen A."/>
            <person name="Chen C."/>
            <person name="Yan M."/>
            <person name="Daum C."/>
            <person name="Ng V."/>
            <person name="Clum A."/>
            <person name="Steindorff A."/>
            <person name="Ohm R.A."/>
            <person name="Martin F."/>
            <person name="Silar P."/>
            <person name="Natvig D.O."/>
            <person name="Lalanne C."/>
            <person name="Gautier V."/>
            <person name="Ament-Velasquez S.L."/>
            <person name="Kruys A."/>
            <person name="Hutchinson M.I."/>
            <person name="Powell A.J."/>
            <person name="Barry K."/>
            <person name="Miller A.N."/>
            <person name="Grigoriev I.V."/>
            <person name="Debuchy R."/>
            <person name="Gladieux P."/>
            <person name="Hiltunen Thoren M."/>
            <person name="Johannesson H."/>
        </authorList>
    </citation>
    <scope>NUCLEOTIDE SEQUENCE [LARGE SCALE GENOMIC DNA]</scope>
    <source>
        <strain evidence="3">CBS 340.73</strain>
    </source>
</reference>
<evidence type="ECO:0000256" key="1">
    <source>
        <dbReference type="SAM" id="SignalP"/>
    </source>
</evidence>
<name>A0AAN6S2J6_9PEZI</name>
<organism evidence="2 3">
    <name type="scientific">Diplogelasinospora grovesii</name>
    <dbReference type="NCBI Taxonomy" id="303347"/>
    <lineage>
        <taxon>Eukaryota</taxon>
        <taxon>Fungi</taxon>
        <taxon>Dikarya</taxon>
        <taxon>Ascomycota</taxon>
        <taxon>Pezizomycotina</taxon>
        <taxon>Sordariomycetes</taxon>
        <taxon>Sordariomycetidae</taxon>
        <taxon>Sordariales</taxon>
        <taxon>Diplogelasinosporaceae</taxon>
        <taxon>Diplogelasinospora</taxon>
    </lineage>
</organism>
<dbReference type="EMBL" id="MU853835">
    <property type="protein sequence ID" value="KAK3938164.1"/>
    <property type="molecule type" value="Genomic_DNA"/>
</dbReference>